<gene>
    <name evidence="5" type="ordered locus">TEH_20280</name>
</gene>
<reference evidence="5 6" key="1">
    <citation type="submission" date="2011-01" db="EMBL/GenBank/DDBJ databases">
        <title>Whole genome sequence of Tetragenococcus halophilus NBRC 12172.</title>
        <authorList>
            <person name="Nakazawa H."/>
            <person name="Omata S."/>
            <person name="Koga C."/>
            <person name="Watanabe Y."/>
            <person name="Katano Y."/>
            <person name="Ito N."/>
            <person name="Tsukatani N."/>
            <person name="Ankai A."/>
            <person name="Oguchi A."/>
            <person name="Fukui S."/>
            <person name="Yashiro I."/>
            <person name="Kamata S."/>
            <person name="Hashimoto Y."/>
            <person name="Yamazaki J."/>
            <person name="Taguchi H."/>
            <person name="Tanaka A."/>
            <person name="Koyama T."/>
            <person name="Ichige A."/>
            <person name="Hanya Y."/>
            <person name="Tanikawa S."/>
            <person name="Yamazaki S."/>
            <person name="Fujita N."/>
        </authorList>
    </citation>
    <scope>NUCLEOTIDE SEQUENCE [LARGE SCALE GENOMIC DNA]</scope>
    <source>
        <strain evidence="6">DSM 20338 / JCM 20259 / NCIMB 9735 / NBRC 12172</strain>
    </source>
</reference>
<evidence type="ECO:0000259" key="4">
    <source>
        <dbReference type="PROSITE" id="PS50949"/>
    </source>
</evidence>
<dbReference type="Gene3D" id="1.10.10.10">
    <property type="entry name" value="Winged helix-like DNA-binding domain superfamily/Winged helix DNA-binding domain"/>
    <property type="match status" value="1"/>
</dbReference>
<dbReference type="RefSeq" id="WP_014125395.1">
    <property type="nucleotide sequence ID" value="NC_016052.1"/>
</dbReference>
<evidence type="ECO:0000313" key="6">
    <source>
        <dbReference type="Proteomes" id="UP000002663"/>
    </source>
</evidence>
<dbReference type="PANTHER" id="PTHR38445">
    <property type="entry name" value="HTH-TYPE TRANSCRIPTIONAL REPRESSOR YTRA"/>
    <property type="match status" value="1"/>
</dbReference>
<proteinExistence type="predicted"/>
<dbReference type="PROSITE" id="PS50949">
    <property type="entry name" value="HTH_GNTR"/>
    <property type="match status" value="1"/>
</dbReference>
<dbReference type="GO" id="GO:0003677">
    <property type="term" value="F:DNA binding"/>
    <property type="evidence" value="ECO:0007669"/>
    <property type="project" value="UniProtKB-KW"/>
</dbReference>
<dbReference type="Proteomes" id="UP000002663">
    <property type="component" value="Chromosome"/>
</dbReference>
<keyword evidence="1" id="KW-0805">Transcription regulation</keyword>
<dbReference type="KEGG" id="thl:TEH_20280"/>
<feature type="domain" description="HTH gntR-type" evidence="4">
    <location>
        <begin position="16"/>
        <end position="84"/>
    </location>
</feature>
<dbReference type="InterPro" id="IPR036390">
    <property type="entry name" value="WH_DNA-bd_sf"/>
</dbReference>
<dbReference type="AlphaFoldDB" id="A0AAN1SHY9"/>
<protein>
    <submittedName>
        <fullName evidence="5">GntR family transcriptional regulator</fullName>
    </submittedName>
</protein>
<accession>A0AAN1SHY9</accession>
<dbReference type="SUPFAM" id="SSF46785">
    <property type="entry name" value="Winged helix' DNA-binding domain"/>
    <property type="match status" value="1"/>
</dbReference>
<dbReference type="PANTHER" id="PTHR38445:SF9">
    <property type="entry name" value="HTH-TYPE TRANSCRIPTIONAL REPRESSOR YTRA"/>
    <property type="match status" value="1"/>
</dbReference>
<name>A0AAN1SHY9_TETHN</name>
<keyword evidence="3" id="KW-0804">Transcription</keyword>
<dbReference type="EMBL" id="AP012046">
    <property type="protein sequence ID" value="BAK95355.1"/>
    <property type="molecule type" value="Genomic_DNA"/>
</dbReference>
<evidence type="ECO:0000313" key="5">
    <source>
        <dbReference type="EMBL" id="BAK95355.1"/>
    </source>
</evidence>
<dbReference type="Pfam" id="PF00392">
    <property type="entry name" value="GntR"/>
    <property type="match status" value="1"/>
</dbReference>
<organism evidence="5 6">
    <name type="scientific">Tetragenococcus halophilus (strain DSM 20338 / JCM 20259 / NCIMB 9735 / NBRC 12172)</name>
    <name type="common">Pediococcus halophilus</name>
    <dbReference type="NCBI Taxonomy" id="945021"/>
    <lineage>
        <taxon>Bacteria</taxon>
        <taxon>Bacillati</taxon>
        <taxon>Bacillota</taxon>
        <taxon>Bacilli</taxon>
        <taxon>Lactobacillales</taxon>
        <taxon>Enterococcaceae</taxon>
        <taxon>Tetragenococcus</taxon>
    </lineage>
</organism>
<evidence type="ECO:0000256" key="3">
    <source>
        <dbReference type="ARBA" id="ARBA00023163"/>
    </source>
</evidence>
<sequence>MKHSTLPLKIDTNLPLSVSTQIKNQIKVLIAKNFLNSGDFLPSTNQLAQCLSVNKNTIQSTYSQLKDDGLLITGKGKGAQVADSQQIEAYLKDDNYLSLIQNIVEEVVNAGYNVEDTLLSGIAYNQLFAFSDSNKKRFLFIECKQSACQFYLDEIKVNTDAVVNTIDLDEPKDKLQTAIKQADMIITQNDLLDRVRSEVDITNKKAIGITSTKDISLLFEMIQGN</sequence>
<keyword evidence="2" id="KW-0238">DNA-binding</keyword>
<dbReference type="InterPro" id="IPR036388">
    <property type="entry name" value="WH-like_DNA-bd_sf"/>
</dbReference>
<dbReference type="SMART" id="SM00345">
    <property type="entry name" value="HTH_GNTR"/>
    <property type="match status" value="1"/>
</dbReference>
<evidence type="ECO:0000256" key="1">
    <source>
        <dbReference type="ARBA" id="ARBA00023015"/>
    </source>
</evidence>
<dbReference type="GO" id="GO:0003700">
    <property type="term" value="F:DNA-binding transcription factor activity"/>
    <property type="evidence" value="ECO:0007669"/>
    <property type="project" value="InterPro"/>
</dbReference>
<evidence type="ECO:0000256" key="2">
    <source>
        <dbReference type="ARBA" id="ARBA00023125"/>
    </source>
</evidence>
<dbReference type="CDD" id="cd07377">
    <property type="entry name" value="WHTH_GntR"/>
    <property type="match status" value="1"/>
</dbReference>
<dbReference type="InterPro" id="IPR000524">
    <property type="entry name" value="Tscrpt_reg_HTH_GntR"/>
</dbReference>